<gene>
    <name evidence="1" type="ORF">MRATA1EN22A_LOCUS8740</name>
</gene>
<sequence>MPCDPAGFQVCAPATHVPVSTHPGPCESTWPGLRVCLPAPHFRRSHLATPGELAASSALPGSPIEFSLSGAWMAWRPSPSQPGSAPPPPFLPSETATALPPQGASPAGISAWPGAGVGGQALGRQCG</sequence>
<dbReference type="EMBL" id="OX596103">
    <property type="protein sequence ID" value="CAM9876722.1"/>
    <property type="molecule type" value="Genomic_DNA"/>
</dbReference>
<evidence type="ECO:0000313" key="1">
    <source>
        <dbReference type="EMBL" id="CAM9876722.1"/>
    </source>
</evidence>
<accession>A0AC59YQT6</accession>
<name>A0AC59YQT6_RANTA</name>
<dbReference type="Proteomes" id="UP001162501">
    <property type="component" value="Chromosome 19"/>
</dbReference>
<reference evidence="1" key="2">
    <citation type="submission" date="2025-03" db="EMBL/GenBank/DDBJ databases">
        <authorList>
            <consortium name="ELIXIR-Norway"/>
            <consortium name="Elixir Norway"/>
        </authorList>
    </citation>
    <scope>NUCLEOTIDE SEQUENCE</scope>
</reference>
<protein>
    <submittedName>
        <fullName evidence="1">Uncharacterized protein</fullName>
    </submittedName>
</protein>
<organism evidence="1 2">
    <name type="scientific">Rangifer tarandus platyrhynchus</name>
    <name type="common">Svalbard reindeer</name>
    <dbReference type="NCBI Taxonomy" id="3082113"/>
    <lineage>
        <taxon>Eukaryota</taxon>
        <taxon>Metazoa</taxon>
        <taxon>Chordata</taxon>
        <taxon>Craniata</taxon>
        <taxon>Vertebrata</taxon>
        <taxon>Euteleostomi</taxon>
        <taxon>Mammalia</taxon>
        <taxon>Eutheria</taxon>
        <taxon>Laurasiatheria</taxon>
        <taxon>Artiodactyla</taxon>
        <taxon>Ruminantia</taxon>
        <taxon>Pecora</taxon>
        <taxon>Cervidae</taxon>
        <taxon>Odocoileinae</taxon>
        <taxon>Rangifer</taxon>
    </lineage>
</organism>
<proteinExistence type="predicted"/>
<evidence type="ECO:0000313" key="2">
    <source>
        <dbReference type="Proteomes" id="UP001162501"/>
    </source>
</evidence>
<reference evidence="1" key="1">
    <citation type="submission" date="2023-05" db="EMBL/GenBank/DDBJ databases">
        <authorList>
            <consortium name="ELIXIR-Norway"/>
        </authorList>
    </citation>
    <scope>NUCLEOTIDE SEQUENCE</scope>
</reference>